<evidence type="ECO:0000256" key="4">
    <source>
        <dbReference type="ARBA" id="ARBA00022692"/>
    </source>
</evidence>
<dbReference type="KEGG" id="mph:MLP_21180"/>
<dbReference type="eggNOG" id="COG0765">
    <property type="taxonomic scope" value="Bacteria"/>
</dbReference>
<dbReference type="GO" id="GO:0006865">
    <property type="term" value="P:amino acid transport"/>
    <property type="evidence" value="ECO:0007669"/>
    <property type="project" value="TreeGrafter"/>
</dbReference>
<accession>F5XDV9</accession>
<feature type="domain" description="ABC transmembrane type-1" evidence="8">
    <location>
        <begin position="81"/>
        <end position="272"/>
    </location>
</feature>
<comment type="similarity">
    <text evidence="7">Belongs to the binding-protein-dependent transport system permease family.</text>
</comment>
<proteinExistence type="inferred from homology"/>
<dbReference type="NCBIfam" id="TIGR01726">
    <property type="entry name" value="HEQRo_perm_3TM"/>
    <property type="match status" value="1"/>
</dbReference>
<dbReference type="HOGENOM" id="CLU_019602_1_3_11"/>
<keyword evidence="2 7" id="KW-0813">Transport</keyword>
<dbReference type="InterPro" id="IPR010065">
    <property type="entry name" value="AA_ABC_transptr_permease_3TM"/>
</dbReference>
<evidence type="ECO:0000313" key="9">
    <source>
        <dbReference type="EMBL" id="BAK35132.1"/>
    </source>
</evidence>
<keyword evidence="5 7" id="KW-1133">Transmembrane helix</keyword>
<feature type="transmembrane region" description="Helical" evidence="7">
    <location>
        <begin position="31"/>
        <end position="52"/>
    </location>
</feature>
<evidence type="ECO:0000256" key="1">
    <source>
        <dbReference type="ARBA" id="ARBA00004651"/>
    </source>
</evidence>
<protein>
    <submittedName>
        <fullName evidence="9">Glutamate ABC transporter permease protein</fullName>
    </submittedName>
</protein>
<dbReference type="InterPro" id="IPR043429">
    <property type="entry name" value="ArtM/GltK/GlnP/TcyL/YhdX-like"/>
</dbReference>
<evidence type="ECO:0000259" key="8">
    <source>
        <dbReference type="PROSITE" id="PS50928"/>
    </source>
</evidence>
<gene>
    <name evidence="9" type="primary">gluD</name>
    <name evidence="9" type="ordered locus">MLP_21180</name>
</gene>
<evidence type="ECO:0000256" key="3">
    <source>
        <dbReference type="ARBA" id="ARBA00022475"/>
    </source>
</evidence>
<dbReference type="PANTHER" id="PTHR30614">
    <property type="entry name" value="MEMBRANE COMPONENT OF AMINO ACID ABC TRANSPORTER"/>
    <property type="match status" value="1"/>
</dbReference>
<dbReference type="InterPro" id="IPR035906">
    <property type="entry name" value="MetI-like_sf"/>
</dbReference>
<evidence type="ECO:0000313" key="10">
    <source>
        <dbReference type="Proteomes" id="UP000007947"/>
    </source>
</evidence>
<feature type="transmembrane region" description="Helical" evidence="7">
    <location>
        <begin position="150"/>
        <end position="172"/>
    </location>
</feature>
<keyword evidence="3" id="KW-1003">Cell membrane</keyword>
<dbReference type="EMBL" id="AP012204">
    <property type="protein sequence ID" value="BAK35132.1"/>
    <property type="molecule type" value="Genomic_DNA"/>
</dbReference>
<evidence type="ECO:0000256" key="6">
    <source>
        <dbReference type="ARBA" id="ARBA00023136"/>
    </source>
</evidence>
<organism evidence="9 10">
    <name type="scientific">Microlunatus phosphovorus (strain ATCC 700054 / DSM 10555 / JCM 9379 / NBRC 101784 / NCIMB 13414 / VKM Ac-1990 / NM-1)</name>
    <dbReference type="NCBI Taxonomy" id="1032480"/>
    <lineage>
        <taxon>Bacteria</taxon>
        <taxon>Bacillati</taxon>
        <taxon>Actinomycetota</taxon>
        <taxon>Actinomycetes</taxon>
        <taxon>Propionibacteriales</taxon>
        <taxon>Propionibacteriaceae</taxon>
        <taxon>Microlunatus</taxon>
    </lineage>
</organism>
<dbReference type="GO" id="GO:0022857">
    <property type="term" value="F:transmembrane transporter activity"/>
    <property type="evidence" value="ECO:0007669"/>
    <property type="project" value="InterPro"/>
</dbReference>
<evidence type="ECO:0000256" key="7">
    <source>
        <dbReference type="RuleBase" id="RU363032"/>
    </source>
</evidence>
<dbReference type="PROSITE" id="PS50928">
    <property type="entry name" value="ABC_TM1"/>
    <property type="match status" value="1"/>
</dbReference>
<dbReference type="STRING" id="1032480.MLP_21180"/>
<dbReference type="AlphaFoldDB" id="F5XDV9"/>
<evidence type="ECO:0000256" key="5">
    <source>
        <dbReference type="ARBA" id="ARBA00022989"/>
    </source>
</evidence>
<feature type="transmembrane region" description="Helical" evidence="7">
    <location>
        <begin position="123"/>
        <end position="144"/>
    </location>
</feature>
<dbReference type="PANTHER" id="PTHR30614:SF21">
    <property type="entry name" value="AMINO ACID ABC TRANSPORTER PERMEASE"/>
    <property type="match status" value="1"/>
</dbReference>
<dbReference type="Proteomes" id="UP000007947">
    <property type="component" value="Chromosome"/>
</dbReference>
<feature type="transmembrane region" description="Helical" evidence="7">
    <location>
        <begin position="76"/>
        <end position="102"/>
    </location>
</feature>
<dbReference type="GO" id="GO:0043190">
    <property type="term" value="C:ATP-binding cassette (ABC) transporter complex"/>
    <property type="evidence" value="ECO:0007669"/>
    <property type="project" value="InterPro"/>
</dbReference>
<name>F5XDV9_MICPN</name>
<sequence length="314" mass="33459">MVAQAGGAAMSAGASVLFDAPGPKAIVRYRIIAVVGTLLLLAGLALVLKGLANPDNNQLTAEKWSPFLEWSSWKSYLIPGLIGTLKAAVISVVLAIIAGILLGMGRLSEILVLRVVCGAFVEFFRAIPVLMMMFFAYFFGIFVLHISGTALPLFGAVVGLTFYNSCVIAELVRSGVHSLPRGQREAGYAIGMTGSQTLRTILLPQAVTAMLPSIVSQLVVILKDSALAYNITYLELLRQGQNLATYKGNLIPTLIVLAAIYIIINWALTRVAQAVEARLRSGRRGIRPGPLNVGANPALAAEEQEQAAATETLR</sequence>
<dbReference type="SUPFAM" id="SSF161098">
    <property type="entry name" value="MetI-like"/>
    <property type="match status" value="1"/>
</dbReference>
<keyword evidence="4 7" id="KW-0812">Transmembrane</keyword>
<reference evidence="9 10" key="1">
    <citation type="submission" date="2011-05" db="EMBL/GenBank/DDBJ databases">
        <title>Whole genome sequence of Microlunatus phosphovorus NM-1.</title>
        <authorList>
            <person name="Hosoyama A."/>
            <person name="Sasaki K."/>
            <person name="Harada T."/>
            <person name="Igarashi R."/>
            <person name="Kawakoshi A."/>
            <person name="Sasagawa M."/>
            <person name="Fukada J."/>
            <person name="Nakamura S."/>
            <person name="Katano Y."/>
            <person name="Hanada S."/>
            <person name="Kamagata Y."/>
            <person name="Nakamura N."/>
            <person name="Yamazaki S."/>
            <person name="Fujita N."/>
        </authorList>
    </citation>
    <scope>NUCLEOTIDE SEQUENCE [LARGE SCALE GENOMIC DNA]</scope>
    <source>
        <strain evidence="10">ATCC 700054 / DSM 10555 / JCM 9379 / NBRC 101784 / NCIMB 13414 / VKM Ac-1990 / NM-1</strain>
    </source>
</reference>
<feature type="transmembrane region" description="Helical" evidence="7">
    <location>
        <begin position="250"/>
        <end position="268"/>
    </location>
</feature>
<comment type="subcellular location">
    <subcellularLocation>
        <location evidence="1 7">Cell membrane</location>
        <topology evidence="1 7">Multi-pass membrane protein</topology>
    </subcellularLocation>
</comment>
<dbReference type="InterPro" id="IPR000515">
    <property type="entry name" value="MetI-like"/>
</dbReference>
<dbReference type="Pfam" id="PF00528">
    <property type="entry name" value="BPD_transp_1"/>
    <property type="match status" value="1"/>
</dbReference>
<keyword evidence="6 7" id="KW-0472">Membrane</keyword>
<dbReference type="CDD" id="cd06261">
    <property type="entry name" value="TM_PBP2"/>
    <property type="match status" value="1"/>
</dbReference>
<feature type="transmembrane region" description="Helical" evidence="7">
    <location>
        <begin position="201"/>
        <end position="222"/>
    </location>
</feature>
<evidence type="ECO:0000256" key="2">
    <source>
        <dbReference type="ARBA" id="ARBA00022448"/>
    </source>
</evidence>
<dbReference type="Gene3D" id="1.10.3720.10">
    <property type="entry name" value="MetI-like"/>
    <property type="match status" value="1"/>
</dbReference>
<keyword evidence="10" id="KW-1185">Reference proteome</keyword>